<evidence type="ECO:0000313" key="3">
    <source>
        <dbReference type="RefSeq" id="XP_033575543.1"/>
    </source>
</evidence>
<evidence type="ECO:0000313" key="2">
    <source>
        <dbReference type="Proteomes" id="UP000504636"/>
    </source>
</evidence>
<reference evidence="3" key="2">
    <citation type="submission" date="2020-04" db="EMBL/GenBank/DDBJ databases">
        <authorList>
            <consortium name="NCBI Genome Project"/>
        </authorList>
    </citation>
    <scope>NUCLEOTIDE SEQUENCE</scope>
    <source>
        <strain evidence="3">CBS 304.34</strain>
    </source>
</reference>
<gene>
    <name evidence="1 3" type="ORF">BDZ99DRAFT_58702</name>
</gene>
<reference evidence="3" key="3">
    <citation type="submission" date="2025-04" db="UniProtKB">
        <authorList>
            <consortium name="RefSeq"/>
        </authorList>
    </citation>
    <scope>IDENTIFICATION</scope>
    <source>
        <strain evidence="3">CBS 304.34</strain>
    </source>
</reference>
<protein>
    <submittedName>
        <fullName evidence="1 3">Uncharacterized protein</fullName>
    </submittedName>
</protein>
<dbReference type="EMBL" id="MU003703">
    <property type="protein sequence ID" value="KAF2808579.1"/>
    <property type="molecule type" value="Genomic_DNA"/>
</dbReference>
<dbReference type="AlphaFoldDB" id="A0A6A6YJ36"/>
<organism evidence="1">
    <name type="scientific">Mytilinidion resinicola</name>
    <dbReference type="NCBI Taxonomy" id="574789"/>
    <lineage>
        <taxon>Eukaryota</taxon>
        <taxon>Fungi</taxon>
        <taxon>Dikarya</taxon>
        <taxon>Ascomycota</taxon>
        <taxon>Pezizomycotina</taxon>
        <taxon>Dothideomycetes</taxon>
        <taxon>Pleosporomycetidae</taxon>
        <taxon>Mytilinidiales</taxon>
        <taxon>Mytilinidiaceae</taxon>
        <taxon>Mytilinidion</taxon>
    </lineage>
</organism>
<name>A0A6A6YJ36_9PEZI</name>
<accession>A0A6A6YJ36</accession>
<dbReference type="GeneID" id="54469640"/>
<reference evidence="1 3" key="1">
    <citation type="journal article" date="2020" name="Stud. Mycol.">
        <title>101 Dothideomycetes genomes: a test case for predicting lifestyles and emergence of pathogens.</title>
        <authorList>
            <person name="Haridas S."/>
            <person name="Albert R."/>
            <person name="Binder M."/>
            <person name="Bloem J."/>
            <person name="Labutti K."/>
            <person name="Salamov A."/>
            <person name="Andreopoulos B."/>
            <person name="Baker S."/>
            <person name="Barry K."/>
            <person name="Bills G."/>
            <person name="Bluhm B."/>
            <person name="Cannon C."/>
            <person name="Castanera R."/>
            <person name="Culley D."/>
            <person name="Daum C."/>
            <person name="Ezra D."/>
            <person name="Gonzalez J."/>
            <person name="Henrissat B."/>
            <person name="Kuo A."/>
            <person name="Liang C."/>
            <person name="Lipzen A."/>
            <person name="Lutzoni F."/>
            <person name="Magnuson J."/>
            <person name="Mondo S."/>
            <person name="Nolan M."/>
            <person name="Ohm R."/>
            <person name="Pangilinan J."/>
            <person name="Park H.-J."/>
            <person name="Ramirez L."/>
            <person name="Alfaro M."/>
            <person name="Sun H."/>
            <person name="Tritt A."/>
            <person name="Yoshinaga Y."/>
            <person name="Zwiers L.-H."/>
            <person name="Turgeon B."/>
            <person name="Goodwin S."/>
            <person name="Spatafora J."/>
            <person name="Crous P."/>
            <person name="Grigoriev I."/>
        </authorList>
    </citation>
    <scope>NUCLEOTIDE SEQUENCE</scope>
    <source>
        <strain evidence="1 3">CBS 304.34</strain>
    </source>
</reference>
<sequence>MRSVFRLSACSIEAGVGGTTLKLNTLLSEQVSFVVDPDGILRFYHTLHTGFFFFGQIILPSFPFPGHSLKPSSDDLPTQSVFSSIGSILSLLHNFHFSPLFITGSGFCDYLITDLLGGWRRAGGGLLFLYLNMGYGRRFCARGRERKTIPADMDMVGC</sequence>
<evidence type="ECO:0000313" key="1">
    <source>
        <dbReference type="EMBL" id="KAF2808579.1"/>
    </source>
</evidence>
<dbReference type="RefSeq" id="XP_033575543.1">
    <property type="nucleotide sequence ID" value="XM_033728747.1"/>
</dbReference>
<dbReference type="Proteomes" id="UP000504636">
    <property type="component" value="Unplaced"/>
</dbReference>
<keyword evidence="2" id="KW-1185">Reference proteome</keyword>
<proteinExistence type="predicted"/>